<gene>
    <name evidence="2" type="ORF">FRF71_04320</name>
</gene>
<sequence>MPALAFSAALVFTLCGAAPRQTCVVDGDTFWLAGEKVRIADINAPETSQAQCPSERLRGEAAKLRLLDLLNQGPVELLDDPRSRDRYGRRLAVVLRGGKSLGSQLVAEGLAEPWRGQPSSWCAAAN</sequence>
<dbReference type="InterPro" id="IPR035437">
    <property type="entry name" value="SNase_OB-fold_sf"/>
</dbReference>
<feature type="domain" description="TNase-like" evidence="1">
    <location>
        <begin position="24"/>
        <end position="111"/>
    </location>
</feature>
<name>A0A5B8S237_9SPHN</name>
<dbReference type="AlphaFoldDB" id="A0A5B8S237"/>
<dbReference type="SMART" id="SM00318">
    <property type="entry name" value="SNc"/>
    <property type="match status" value="1"/>
</dbReference>
<accession>A0A5B8S237</accession>
<keyword evidence="3" id="KW-1185">Reference proteome</keyword>
<dbReference type="RefSeq" id="WP_147089398.1">
    <property type="nucleotide sequence ID" value="NZ_BAABJD010000001.1"/>
</dbReference>
<reference evidence="2 3" key="1">
    <citation type="journal article" date="2013" name="J. Microbiol. Biotechnol.">
        <title>Novosphingobium ginsenosidimutans sp. nov., with the ability to convert ginsenoside.</title>
        <authorList>
            <person name="Kim J.K."/>
            <person name="He D."/>
            <person name="Liu Q.M."/>
            <person name="Park H.Y."/>
            <person name="Jung M.S."/>
            <person name="Yoon M.H."/>
            <person name="Kim S.C."/>
            <person name="Im W.T."/>
        </authorList>
    </citation>
    <scope>NUCLEOTIDE SEQUENCE [LARGE SCALE GENOMIC DNA]</scope>
    <source>
        <strain evidence="2 3">FW-6</strain>
    </source>
</reference>
<dbReference type="PROSITE" id="PS50830">
    <property type="entry name" value="TNASE_3"/>
    <property type="match status" value="1"/>
</dbReference>
<protein>
    <submittedName>
        <fullName evidence="2">Thermonuclease family protein</fullName>
    </submittedName>
</protein>
<evidence type="ECO:0000313" key="3">
    <source>
        <dbReference type="Proteomes" id="UP000321172"/>
    </source>
</evidence>
<dbReference type="OrthoDB" id="7469880at2"/>
<dbReference type="Pfam" id="PF00565">
    <property type="entry name" value="SNase"/>
    <property type="match status" value="1"/>
</dbReference>
<evidence type="ECO:0000313" key="2">
    <source>
        <dbReference type="EMBL" id="QEA15420.1"/>
    </source>
</evidence>
<proteinExistence type="predicted"/>
<organism evidence="2 3">
    <name type="scientific">Novosphingobium ginsenosidimutans</name>
    <dbReference type="NCBI Taxonomy" id="1176536"/>
    <lineage>
        <taxon>Bacteria</taxon>
        <taxon>Pseudomonadati</taxon>
        <taxon>Pseudomonadota</taxon>
        <taxon>Alphaproteobacteria</taxon>
        <taxon>Sphingomonadales</taxon>
        <taxon>Sphingomonadaceae</taxon>
        <taxon>Novosphingobium</taxon>
    </lineage>
</organism>
<dbReference type="SUPFAM" id="SSF50199">
    <property type="entry name" value="Staphylococcal nuclease"/>
    <property type="match status" value="1"/>
</dbReference>
<dbReference type="EMBL" id="CP042345">
    <property type="protein sequence ID" value="QEA15420.1"/>
    <property type="molecule type" value="Genomic_DNA"/>
</dbReference>
<evidence type="ECO:0000259" key="1">
    <source>
        <dbReference type="PROSITE" id="PS50830"/>
    </source>
</evidence>
<dbReference type="Proteomes" id="UP000321172">
    <property type="component" value="Chromosome"/>
</dbReference>
<dbReference type="Gene3D" id="2.40.50.90">
    <property type="match status" value="1"/>
</dbReference>
<dbReference type="KEGG" id="ngf:FRF71_04320"/>
<dbReference type="InterPro" id="IPR016071">
    <property type="entry name" value="Staphylococal_nuclease_OB-fold"/>
</dbReference>